<reference evidence="3" key="1">
    <citation type="journal article" date="2023" name="Commun. Biol.">
        <title>Genome analysis of Parmales, the sister group of diatoms, reveals the evolutionary specialization of diatoms from phago-mixotrophs to photoautotrophs.</title>
        <authorList>
            <person name="Ban H."/>
            <person name="Sato S."/>
            <person name="Yoshikawa S."/>
            <person name="Yamada K."/>
            <person name="Nakamura Y."/>
            <person name="Ichinomiya M."/>
            <person name="Sato N."/>
            <person name="Blanc-Mathieu R."/>
            <person name="Endo H."/>
            <person name="Kuwata A."/>
            <person name="Ogata H."/>
        </authorList>
    </citation>
    <scope>NUCLEOTIDE SEQUENCE [LARGE SCALE GENOMIC DNA]</scope>
    <source>
        <strain evidence="3">NIES 3700</strain>
    </source>
</reference>
<keyword evidence="3" id="KW-1185">Reference proteome</keyword>
<accession>A0A9W7AF23</accession>
<organism evidence="2 3">
    <name type="scientific">Triparma laevis f. longispina</name>
    <dbReference type="NCBI Taxonomy" id="1714387"/>
    <lineage>
        <taxon>Eukaryota</taxon>
        <taxon>Sar</taxon>
        <taxon>Stramenopiles</taxon>
        <taxon>Ochrophyta</taxon>
        <taxon>Bolidophyceae</taxon>
        <taxon>Parmales</taxon>
        <taxon>Triparmaceae</taxon>
        <taxon>Triparma</taxon>
    </lineage>
</organism>
<feature type="region of interest" description="Disordered" evidence="1">
    <location>
        <begin position="1"/>
        <end position="25"/>
    </location>
</feature>
<name>A0A9W7AF23_9STRA</name>
<dbReference type="InterPro" id="IPR012292">
    <property type="entry name" value="Globin/Proto"/>
</dbReference>
<dbReference type="OrthoDB" id="73141at2759"/>
<dbReference type="EMBL" id="BRXW01000562">
    <property type="protein sequence ID" value="GMH66580.1"/>
    <property type="molecule type" value="Genomic_DNA"/>
</dbReference>
<dbReference type="AlphaFoldDB" id="A0A9W7AF23"/>
<evidence type="ECO:0000313" key="2">
    <source>
        <dbReference type="EMBL" id="GMH66580.1"/>
    </source>
</evidence>
<dbReference type="GO" id="GO:0020037">
    <property type="term" value="F:heme binding"/>
    <property type="evidence" value="ECO:0007669"/>
    <property type="project" value="InterPro"/>
</dbReference>
<protein>
    <submittedName>
        <fullName evidence="2">Uncharacterized protein</fullName>
    </submittedName>
</protein>
<dbReference type="Proteomes" id="UP001165122">
    <property type="component" value="Unassembled WGS sequence"/>
</dbReference>
<evidence type="ECO:0000313" key="3">
    <source>
        <dbReference type="Proteomes" id="UP001165122"/>
    </source>
</evidence>
<feature type="compositionally biased region" description="Basic and acidic residues" evidence="1">
    <location>
        <begin position="14"/>
        <end position="25"/>
    </location>
</feature>
<proteinExistence type="predicted"/>
<dbReference type="Gene3D" id="1.10.490.10">
    <property type="entry name" value="Globins"/>
    <property type="match status" value="1"/>
</dbReference>
<comment type="caution">
    <text evidence="2">The sequence shown here is derived from an EMBL/GenBank/DDBJ whole genome shotgun (WGS) entry which is preliminary data.</text>
</comment>
<dbReference type="GO" id="GO:0019825">
    <property type="term" value="F:oxygen binding"/>
    <property type="evidence" value="ECO:0007669"/>
    <property type="project" value="InterPro"/>
</dbReference>
<evidence type="ECO:0000256" key="1">
    <source>
        <dbReference type="SAM" id="MobiDB-lite"/>
    </source>
</evidence>
<gene>
    <name evidence="2" type="ORF">TrLO_g6661</name>
</gene>
<sequence>MDKLTSDPDILAENEGKGGRESGREGNDLVWELEDDVELNVVGNTHEANSKTVVLLAQAGGLEKLRKFTEIFYKKAFADPHIDKFIRSHNDPHGERFATWIAEKLGDPTHPWQENRRNRGRCPVDLGRAGMHAVTDRSSAHYAAWHSPKREASKWGSHFNLQDSRIWLRLHFWALRESGLMVSAPNFSRYYAKFIGHFVRVYERQAQMFVRDSIRWSEEEENTEGYLERGGTMPDVMVSDGEAIKGLPKEERGGDGWPYV</sequence>